<evidence type="ECO:0000313" key="1">
    <source>
        <dbReference type="EMBL" id="KAJ8417118.1"/>
    </source>
</evidence>
<organism evidence="1 2">
    <name type="scientific">Aldrovandia affinis</name>
    <dbReference type="NCBI Taxonomy" id="143900"/>
    <lineage>
        <taxon>Eukaryota</taxon>
        <taxon>Metazoa</taxon>
        <taxon>Chordata</taxon>
        <taxon>Craniata</taxon>
        <taxon>Vertebrata</taxon>
        <taxon>Euteleostomi</taxon>
        <taxon>Actinopterygii</taxon>
        <taxon>Neopterygii</taxon>
        <taxon>Teleostei</taxon>
        <taxon>Notacanthiformes</taxon>
        <taxon>Halosauridae</taxon>
        <taxon>Aldrovandia</taxon>
    </lineage>
</organism>
<protein>
    <submittedName>
        <fullName evidence="1">Uncharacterized protein</fullName>
    </submittedName>
</protein>
<accession>A0AAD7X1W1</accession>
<dbReference type="Proteomes" id="UP001221898">
    <property type="component" value="Unassembled WGS sequence"/>
</dbReference>
<evidence type="ECO:0000313" key="2">
    <source>
        <dbReference type="Proteomes" id="UP001221898"/>
    </source>
</evidence>
<gene>
    <name evidence="1" type="ORF">AAFF_G00283450</name>
</gene>
<keyword evidence="2" id="KW-1185">Reference proteome</keyword>
<sequence>MTGGKQGFFHNQATTALLWISDSATLLWQTNRTISSKGAEDSIRPMHSCSVLWCVPVALLQLPDCVNANCGWDSEGQCGNDHRVIGDGQFRSAG</sequence>
<name>A0AAD7X1W1_9TELE</name>
<dbReference type="AlphaFoldDB" id="A0AAD7X1W1"/>
<reference evidence="1" key="1">
    <citation type="journal article" date="2023" name="Science">
        <title>Genome structures resolve the early diversification of teleost fishes.</title>
        <authorList>
            <person name="Parey E."/>
            <person name="Louis A."/>
            <person name="Montfort J."/>
            <person name="Bouchez O."/>
            <person name="Roques C."/>
            <person name="Iampietro C."/>
            <person name="Lluch J."/>
            <person name="Castinel A."/>
            <person name="Donnadieu C."/>
            <person name="Desvignes T."/>
            <person name="Floi Bucao C."/>
            <person name="Jouanno E."/>
            <person name="Wen M."/>
            <person name="Mejri S."/>
            <person name="Dirks R."/>
            <person name="Jansen H."/>
            <person name="Henkel C."/>
            <person name="Chen W.J."/>
            <person name="Zahm M."/>
            <person name="Cabau C."/>
            <person name="Klopp C."/>
            <person name="Thompson A.W."/>
            <person name="Robinson-Rechavi M."/>
            <person name="Braasch I."/>
            <person name="Lecointre G."/>
            <person name="Bobe J."/>
            <person name="Postlethwait J.H."/>
            <person name="Berthelot C."/>
            <person name="Roest Crollius H."/>
            <person name="Guiguen Y."/>
        </authorList>
    </citation>
    <scope>NUCLEOTIDE SEQUENCE</scope>
    <source>
        <strain evidence="1">NC1722</strain>
    </source>
</reference>
<dbReference type="EMBL" id="JAINUG010000004">
    <property type="protein sequence ID" value="KAJ8417118.1"/>
    <property type="molecule type" value="Genomic_DNA"/>
</dbReference>
<proteinExistence type="predicted"/>
<comment type="caution">
    <text evidence="1">The sequence shown here is derived from an EMBL/GenBank/DDBJ whole genome shotgun (WGS) entry which is preliminary data.</text>
</comment>